<accession>A0A1F6A1M4</accession>
<dbReference type="NCBIfam" id="TIGR01023">
    <property type="entry name" value="rpmG_bact"/>
    <property type="match status" value="1"/>
</dbReference>
<proteinExistence type="inferred from homology"/>
<dbReference type="Pfam" id="PF00471">
    <property type="entry name" value="Ribosomal_L33"/>
    <property type="match status" value="1"/>
</dbReference>
<protein>
    <recommendedName>
        <fullName evidence="4 5">Large ribosomal subunit protein bL33</fullName>
    </recommendedName>
</protein>
<keyword evidence="3 5" id="KW-0687">Ribonucleoprotein</keyword>
<dbReference type="InterPro" id="IPR011332">
    <property type="entry name" value="Ribosomal_zn-bd"/>
</dbReference>
<dbReference type="InterPro" id="IPR038584">
    <property type="entry name" value="Ribosomal_bL33_sf"/>
</dbReference>
<organism evidence="6 7">
    <name type="scientific">Candidatus Gottesmanbacteria bacterium RIFCSPHIGHO2_01_FULL_47_48</name>
    <dbReference type="NCBI Taxonomy" id="1798381"/>
    <lineage>
        <taxon>Bacteria</taxon>
        <taxon>Candidatus Gottesmaniibacteriota</taxon>
    </lineage>
</organism>
<dbReference type="AlphaFoldDB" id="A0A1F6A1M4"/>
<evidence type="ECO:0000256" key="5">
    <source>
        <dbReference type="HAMAP-Rule" id="MF_00294"/>
    </source>
</evidence>
<evidence type="ECO:0000313" key="6">
    <source>
        <dbReference type="EMBL" id="OGG18382.1"/>
    </source>
</evidence>
<dbReference type="NCBIfam" id="NF001764">
    <property type="entry name" value="PRK00504.1"/>
    <property type="match status" value="1"/>
</dbReference>
<dbReference type="GO" id="GO:0003735">
    <property type="term" value="F:structural constituent of ribosome"/>
    <property type="evidence" value="ECO:0007669"/>
    <property type="project" value="InterPro"/>
</dbReference>
<evidence type="ECO:0000313" key="7">
    <source>
        <dbReference type="Proteomes" id="UP000177871"/>
    </source>
</evidence>
<dbReference type="PANTHER" id="PTHR43168">
    <property type="entry name" value="50S RIBOSOMAL PROTEIN L33, CHLOROPLASTIC"/>
    <property type="match status" value="1"/>
</dbReference>
<dbReference type="NCBIfam" id="NF001860">
    <property type="entry name" value="PRK00595.1"/>
    <property type="match status" value="1"/>
</dbReference>
<evidence type="ECO:0000256" key="2">
    <source>
        <dbReference type="ARBA" id="ARBA00022980"/>
    </source>
</evidence>
<name>A0A1F6A1M4_9BACT</name>
<dbReference type="PANTHER" id="PTHR43168:SF2">
    <property type="entry name" value="LARGE RIBOSOMAL SUBUNIT PROTEIN BL33C"/>
    <property type="match status" value="1"/>
</dbReference>
<dbReference type="InterPro" id="IPR001705">
    <property type="entry name" value="Ribosomal_bL33"/>
</dbReference>
<gene>
    <name evidence="5" type="primary">rpmG</name>
    <name evidence="6" type="ORF">A2721_00345</name>
</gene>
<dbReference type="GO" id="GO:1990904">
    <property type="term" value="C:ribonucleoprotein complex"/>
    <property type="evidence" value="ECO:0007669"/>
    <property type="project" value="UniProtKB-KW"/>
</dbReference>
<dbReference type="HAMAP" id="MF_00294">
    <property type="entry name" value="Ribosomal_bL33"/>
    <property type="match status" value="1"/>
</dbReference>
<evidence type="ECO:0000256" key="1">
    <source>
        <dbReference type="ARBA" id="ARBA00007596"/>
    </source>
</evidence>
<evidence type="ECO:0000256" key="4">
    <source>
        <dbReference type="ARBA" id="ARBA00035176"/>
    </source>
</evidence>
<dbReference type="STRING" id="1798381.A2721_00345"/>
<dbReference type="GO" id="GO:0005840">
    <property type="term" value="C:ribosome"/>
    <property type="evidence" value="ECO:0007669"/>
    <property type="project" value="UniProtKB-KW"/>
</dbReference>
<dbReference type="Gene3D" id="2.20.28.120">
    <property type="entry name" value="Ribosomal protein L33"/>
    <property type="match status" value="1"/>
</dbReference>
<comment type="similarity">
    <text evidence="1 5">Belongs to the bacterial ribosomal protein bL33 family.</text>
</comment>
<evidence type="ECO:0000256" key="3">
    <source>
        <dbReference type="ARBA" id="ARBA00023274"/>
    </source>
</evidence>
<dbReference type="Proteomes" id="UP000177871">
    <property type="component" value="Unassembled WGS sequence"/>
</dbReference>
<dbReference type="EMBL" id="MFJK01000015">
    <property type="protein sequence ID" value="OGG18382.1"/>
    <property type="molecule type" value="Genomic_DNA"/>
</dbReference>
<reference evidence="6 7" key="1">
    <citation type="journal article" date="2016" name="Nat. Commun.">
        <title>Thousands of microbial genomes shed light on interconnected biogeochemical processes in an aquifer system.</title>
        <authorList>
            <person name="Anantharaman K."/>
            <person name="Brown C.T."/>
            <person name="Hug L.A."/>
            <person name="Sharon I."/>
            <person name="Castelle C.J."/>
            <person name="Probst A.J."/>
            <person name="Thomas B.C."/>
            <person name="Singh A."/>
            <person name="Wilkins M.J."/>
            <person name="Karaoz U."/>
            <person name="Brodie E.L."/>
            <person name="Williams K.H."/>
            <person name="Hubbard S.S."/>
            <person name="Banfield J.F."/>
        </authorList>
    </citation>
    <scope>NUCLEOTIDE SEQUENCE [LARGE SCALE GENOMIC DNA]</scope>
</reference>
<dbReference type="GO" id="GO:0005737">
    <property type="term" value="C:cytoplasm"/>
    <property type="evidence" value="ECO:0007669"/>
    <property type="project" value="UniProtKB-ARBA"/>
</dbReference>
<dbReference type="GO" id="GO:0006412">
    <property type="term" value="P:translation"/>
    <property type="evidence" value="ECO:0007669"/>
    <property type="project" value="UniProtKB-UniRule"/>
</dbReference>
<sequence length="58" mass="6713">MATKDATIKFGLVCTVCGSRNYVTSKNKLENKDKLTLKKYCRHCRKHTDHKENEKLGK</sequence>
<dbReference type="SUPFAM" id="SSF57829">
    <property type="entry name" value="Zn-binding ribosomal proteins"/>
    <property type="match status" value="1"/>
</dbReference>
<comment type="caution">
    <text evidence="6">The sequence shown here is derived from an EMBL/GenBank/DDBJ whole genome shotgun (WGS) entry which is preliminary data.</text>
</comment>
<keyword evidence="2 5" id="KW-0689">Ribosomal protein</keyword>